<dbReference type="EMBL" id="CP026309">
    <property type="protein sequence ID" value="AUV81343.1"/>
    <property type="molecule type" value="Genomic_DNA"/>
</dbReference>
<dbReference type="GeneID" id="35591711"/>
<reference evidence="2 3" key="1">
    <citation type="submission" date="2018-01" db="EMBL/GenBank/DDBJ databases">
        <title>Complete genome sequence of Salinigranum rubrum GX10T, an extremely halophilic archaeon isolated from a marine solar saltern.</title>
        <authorList>
            <person name="Han S."/>
        </authorList>
    </citation>
    <scope>NUCLEOTIDE SEQUENCE [LARGE SCALE GENOMIC DNA]</scope>
    <source>
        <strain evidence="2 3">GX10</strain>
    </source>
</reference>
<evidence type="ECO:0000313" key="2">
    <source>
        <dbReference type="EMBL" id="AUV81343.1"/>
    </source>
</evidence>
<dbReference type="OrthoDB" id="204433at2157"/>
<dbReference type="KEGG" id="srub:C2R22_06435"/>
<evidence type="ECO:0000313" key="3">
    <source>
        <dbReference type="Proteomes" id="UP000236584"/>
    </source>
</evidence>
<evidence type="ECO:0000256" key="1">
    <source>
        <dbReference type="SAM" id="MobiDB-lite"/>
    </source>
</evidence>
<sequence length="59" mass="6065">MSEPDVAPASDTSEATDLDAPAPTVSALHASPNRLVLTEDGNTDGWLASDATVGLDEIR</sequence>
<dbReference type="RefSeq" id="WP_103425031.1">
    <property type="nucleotide sequence ID" value="NZ_CP026309.1"/>
</dbReference>
<keyword evidence="3" id="KW-1185">Reference proteome</keyword>
<name>A0A2I8VHC6_9EURY</name>
<dbReference type="Proteomes" id="UP000236584">
    <property type="component" value="Chromosome"/>
</dbReference>
<dbReference type="AlphaFoldDB" id="A0A2I8VHC6"/>
<protein>
    <submittedName>
        <fullName evidence="2">Uncharacterized protein</fullName>
    </submittedName>
</protein>
<gene>
    <name evidence="2" type="ORF">C2R22_06435</name>
</gene>
<accession>A0A2I8VHC6</accession>
<feature type="region of interest" description="Disordered" evidence="1">
    <location>
        <begin position="1"/>
        <end position="27"/>
    </location>
</feature>
<proteinExistence type="predicted"/>
<organism evidence="2 3">
    <name type="scientific">Salinigranum rubrum</name>
    <dbReference type="NCBI Taxonomy" id="755307"/>
    <lineage>
        <taxon>Archaea</taxon>
        <taxon>Methanobacteriati</taxon>
        <taxon>Methanobacteriota</taxon>
        <taxon>Stenosarchaea group</taxon>
        <taxon>Halobacteria</taxon>
        <taxon>Halobacteriales</taxon>
        <taxon>Haloferacaceae</taxon>
        <taxon>Salinigranum</taxon>
    </lineage>
</organism>